<dbReference type="EMBL" id="WWCN01000003">
    <property type="protein sequence ID" value="MYM22102.1"/>
    <property type="molecule type" value="Genomic_DNA"/>
</dbReference>
<name>A0A6L8K889_9BURK</name>
<dbReference type="SUPFAM" id="SSF56349">
    <property type="entry name" value="DNA breaking-rejoining enzymes"/>
    <property type="match status" value="1"/>
</dbReference>
<evidence type="ECO:0000313" key="2">
    <source>
        <dbReference type="EMBL" id="MYM22102.1"/>
    </source>
</evidence>
<dbReference type="GO" id="GO:0006310">
    <property type="term" value="P:DNA recombination"/>
    <property type="evidence" value="ECO:0007669"/>
    <property type="project" value="UniProtKB-KW"/>
</dbReference>
<reference evidence="2 3" key="1">
    <citation type="submission" date="2019-12" db="EMBL/GenBank/DDBJ databases">
        <title>Novel species isolated from a subtropical stream in China.</title>
        <authorList>
            <person name="Lu H."/>
        </authorList>
    </citation>
    <scope>NUCLEOTIDE SEQUENCE [LARGE SCALE GENOMIC DNA]</scope>
    <source>
        <strain evidence="2 3">FT135W</strain>
    </source>
</reference>
<keyword evidence="3" id="KW-1185">Reference proteome</keyword>
<sequence>MKEAQRVEDKVEPFGGVEIRAILATCKPEDRNMLLFAFVAGMRPSEYIALKWSSVDGINTRYSLSGQMWIERVETKTEAGRRHIICGTELFKLYWARVNTPGLETEPFSAIRTRMRLGLMPYLCFDIPFSWTEWLVYRETNGPS</sequence>
<dbReference type="AlphaFoldDB" id="A0A6L8K889"/>
<dbReference type="RefSeq" id="WP_161005618.1">
    <property type="nucleotide sequence ID" value="NZ_WWCN01000003.1"/>
</dbReference>
<dbReference type="InterPro" id="IPR011010">
    <property type="entry name" value="DNA_brk_join_enz"/>
</dbReference>
<evidence type="ECO:0000256" key="1">
    <source>
        <dbReference type="ARBA" id="ARBA00023172"/>
    </source>
</evidence>
<organism evidence="2 3">
    <name type="scientific">Duganella flavida</name>
    <dbReference type="NCBI Taxonomy" id="2692175"/>
    <lineage>
        <taxon>Bacteria</taxon>
        <taxon>Pseudomonadati</taxon>
        <taxon>Pseudomonadota</taxon>
        <taxon>Betaproteobacteria</taxon>
        <taxon>Burkholderiales</taxon>
        <taxon>Oxalobacteraceae</taxon>
        <taxon>Telluria group</taxon>
        <taxon>Duganella</taxon>
    </lineage>
</organism>
<gene>
    <name evidence="2" type="ORF">GTP46_05520</name>
</gene>
<dbReference type="Gene3D" id="1.10.443.10">
    <property type="entry name" value="Intergrase catalytic core"/>
    <property type="match status" value="1"/>
</dbReference>
<proteinExistence type="predicted"/>
<evidence type="ECO:0000313" key="3">
    <source>
        <dbReference type="Proteomes" id="UP000479335"/>
    </source>
</evidence>
<accession>A0A6L8K889</accession>
<protein>
    <submittedName>
        <fullName evidence="2">Uncharacterized protein</fullName>
    </submittedName>
</protein>
<comment type="caution">
    <text evidence="2">The sequence shown here is derived from an EMBL/GenBank/DDBJ whole genome shotgun (WGS) entry which is preliminary data.</text>
</comment>
<dbReference type="Proteomes" id="UP000479335">
    <property type="component" value="Unassembled WGS sequence"/>
</dbReference>
<dbReference type="InterPro" id="IPR013762">
    <property type="entry name" value="Integrase-like_cat_sf"/>
</dbReference>
<keyword evidence="1" id="KW-0233">DNA recombination</keyword>
<dbReference type="GO" id="GO:0003677">
    <property type="term" value="F:DNA binding"/>
    <property type="evidence" value="ECO:0007669"/>
    <property type="project" value="InterPro"/>
</dbReference>
<dbReference type="GO" id="GO:0015074">
    <property type="term" value="P:DNA integration"/>
    <property type="evidence" value="ECO:0007669"/>
    <property type="project" value="InterPro"/>
</dbReference>